<keyword evidence="1" id="KW-0812">Transmembrane</keyword>
<evidence type="ECO:0000313" key="3">
    <source>
        <dbReference type="Proteomes" id="UP000494249"/>
    </source>
</evidence>
<accession>A0A6J5CBD9</accession>
<dbReference type="AlphaFoldDB" id="A0A6J5CBD9"/>
<keyword evidence="1" id="KW-1133">Transmembrane helix</keyword>
<proteinExistence type="predicted"/>
<protein>
    <submittedName>
        <fullName evidence="2">Uncharacterized protein</fullName>
    </submittedName>
</protein>
<dbReference type="Proteomes" id="UP000494249">
    <property type="component" value="Unassembled WGS sequence"/>
</dbReference>
<evidence type="ECO:0000256" key="1">
    <source>
        <dbReference type="SAM" id="Phobius"/>
    </source>
</evidence>
<organism evidence="2 3">
    <name type="scientific">Paraburkholderia phenoliruptrix</name>
    <dbReference type="NCBI Taxonomy" id="252970"/>
    <lineage>
        <taxon>Bacteria</taxon>
        <taxon>Pseudomonadati</taxon>
        <taxon>Pseudomonadota</taxon>
        <taxon>Betaproteobacteria</taxon>
        <taxon>Burkholderiales</taxon>
        <taxon>Burkholderiaceae</taxon>
        <taxon>Paraburkholderia</taxon>
    </lineage>
</organism>
<feature type="transmembrane region" description="Helical" evidence="1">
    <location>
        <begin position="6"/>
        <end position="24"/>
    </location>
</feature>
<evidence type="ECO:0000313" key="2">
    <source>
        <dbReference type="EMBL" id="CAB3731558.1"/>
    </source>
</evidence>
<name>A0A6J5CBD9_9BURK</name>
<reference evidence="2 3" key="1">
    <citation type="submission" date="2020-04" db="EMBL/GenBank/DDBJ databases">
        <authorList>
            <person name="De Canck E."/>
        </authorList>
    </citation>
    <scope>NUCLEOTIDE SEQUENCE [LARGE SCALE GENOMIC DNA]</scope>
    <source>
        <strain evidence="2 3">LMG 22037</strain>
    </source>
</reference>
<gene>
    <name evidence="2" type="ORF">LMG22037_05624</name>
</gene>
<sequence length="101" mass="11323">MDFLSAGVGGAVATGVFSVFGWVLKRSIAQLDEKMRSHDEALKTQSKEISDYKLHVAETYAPNAAMEKAMDRFSKSIDAVFKKLESMDEKFDRRLDSKADK</sequence>
<dbReference type="EMBL" id="CADIKB010000042">
    <property type="protein sequence ID" value="CAB3731558.1"/>
    <property type="molecule type" value="Genomic_DNA"/>
</dbReference>
<keyword evidence="1" id="KW-0472">Membrane</keyword>
<dbReference type="RefSeq" id="WP_175145395.1">
    <property type="nucleotide sequence ID" value="NZ_CADFGL010000040.1"/>
</dbReference>